<dbReference type="Proteomes" id="UP000199134">
    <property type="component" value="Unassembled WGS sequence"/>
</dbReference>
<name>A0A1H0EC72_9BACT</name>
<evidence type="ECO:0000313" key="3">
    <source>
        <dbReference type="Proteomes" id="UP000198779"/>
    </source>
</evidence>
<dbReference type="AlphaFoldDB" id="A0A1H0EC72"/>
<evidence type="ECO:0000313" key="1">
    <source>
        <dbReference type="EMBL" id="SDH09040.1"/>
    </source>
</evidence>
<evidence type="ECO:0000313" key="2">
    <source>
        <dbReference type="EMBL" id="SDN79928.1"/>
    </source>
</evidence>
<keyword evidence="3" id="KW-1185">Reference proteome</keyword>
<organism evidence="2 4">
    <name type="scientific">Prevotella communis</name>
    <dbReference type="NCBI Taxonomy" id="2913614"/>
    <lineage>
        <taxon>Bacteria</taxon>
        <taxon>Pseudomonadati</taxon>
        <taxon>Bacteroidota</taxon>
        <taxon>Bacteroidia</taxon>
        <taxon>Bacteroidales</taxon>
        <taxon>Prevotellaceae</taxon>
        <taxon>Prevotella</taxon>
    </lineage>
</organism>
<dbReference type="EMBL" id="FNCQ01000016">
    <property type="protein sequence ID" value="SDH09040.1"/>
    <property type="molecule type" value="Genomic_DNA"/>
</dbReference>
<accession>A0A1H0EC72</accession>
<sequence length="30" mass="3615">MSKQKPFFSDLFVVMSEENRIFARNYKNST</sequence>
<proteinExistence type="predicted"/>
<protein>
    <submittedName>
        <fullName evidence="2">Uncharacterized protein</fullName>
    </submittedName>
</protein>
<reference evidence="2 3" key="1">
    <citation type="submission" date="2016-10" db="EMBL/GenBank/DDBJ databases">
        <authorList>
            <person name="Varghese N."/>
            <person name="Submissions S."/>
        </authorList>
    </citation>
    <scope>NUCLEOTIDE SEQUENCE</scope>
    <source>
        <strain evidence="2">BP1-145</strain>
        <strain evidence="3">BP1-148</strain>
    </source>
</reference>
<gene>
    <name evidence="2" type="ORF">SAMN04487900_10392</name>
    <name evidence="1" type="ORF">SAMN04487901_11640</name>
</gene>
<dbReference type="Proteomes" id="UP000198779">
    <property type="component" value="Unassembled WGS sequence"/>
</dbReference>
<evidence type="ECO:0000313" key="4">
    <source>
        <dbReference type="Proteomes" id="UP000199134"/>
    </source>
</evidence>
<accession>A0A1G7ZLR0</accession>
<reference evidence="1 4" key="2">
    <citation type="submission" date="2016-10" db="EMBL/GenBank/DDBJ databases">
        <authorList>
            <person name="de Groot N.N."/>
        </authorList>
    </citation>
    <scope>NUCLEOTIDE SEQUENCE [LARGE SCALE GENOMIC DNA]</scope>
    <source>
        <strain evidence="4">BP1-145</strain>
        <strain evidence="1">BP1-148</strain>
    </source>
</reference>
<dbReference type="EMBL" id="FNIW01000003">
    <property type="protein sequence ID" value="SDN79928.1"/>
    <property type="molecule type" value="Genomic_DNA"/>
</dbReference>